<proteinExistence type="predicted"/>
<dbReference type="EMBL" id="BMAY01000009">
    <property type="protein sequence ID" value="GFZ27347.1"/>
    <property type="molecule type" value="Genomic_DNA"/>
</dbReference>
<gene>
    <name evidence="2" type="ORF">LCB40_12270</name>
</gene>
<keyword evidence="3" id="KW-1185">Reference proteome</keyword>
<sequence length="173" mass="19697">MNKKALKLIFAFVLVLTFGLIGAKTTQAAAYGAKQQTTPKRIRGTWYLYKTSAGSYGKNTGLQKKYLHPYRKLRITAHTITFTTAHGKRGLKGNCKLYKLPKASKFSSSKLMKAEKYGIKHKWINLYRIKKSSISFTDQNWLQLFQSSAAGNLTRTGSKLVFENGFNRDTFRR</sequence>
<name>A0A916VI40_9LACO</name>
<comment type="caution">
    <text evidence="2">The sequence shown here is derived from an EMBL/GenBank/DDBJ whole genome shotgun (WGS) entry which is preliminary data.</text>
</comment>
<evidence type="ECO:0000256" key="1">
    <source>
        <dbReference type="SAM" id="SignalP"/>
    </source>
</evidence>
<feature type="chain" id="PRO_5038842546" description="Lipocalin-like domain-containing protein" evidence="1">
    <location>
        <begin position="24"/>
        <end position="173"/>
    </location>
</feature>
<dbReference type="RefSeq" id="WP_212781040.1">
    <property type="nucleotide sequence ID" value="NZ_BMAY01000009.1"/>
</dbReference>
<evidence type="ECO:0000313" key="2">
    <source>
        <dbReference type="EMBL" id="GFZ27347.1"/>
    </source>
</evidence>
<dbReference type="Proteomes" id="UP000677218">
    <property type="component" value="Unassembled WGS sequence"/>
</dbReference>
<keyword evidence="1" id="KW-0732">Signal</keyword>
<organism evidence="2 3">
    <name type="scientific">Lactobacillus corticis</name>
    <dbReference type="NCBI Taxonomy" id="2201249"/>
    <lineage>
        <taxon>Bacteria</taxon>
        <taxon>Bacillati</taxon>
        <taxon>Bacillota</taxon>
        <taxon>Bacilli</taxon>
        <taxon>Lactobacillales</taxon>
        <taxon>Lactobacillaceae</taxon>
        <taxon>Lactobacillus</taxon>
    </lineage>
</organism>
<dbReference type="AlphaFoldDB" id="A0A916VI40"/>
<protein>
    <recommendedName>
        <fullName evidence="4">Lipocalin-like domain-containing protein</fullName>
    </recommendedName>
</protein>
<accession>A0A916VI40</accession>
<evidence type="ECO:0000313" key="3">
    <source>
        <dbReference type="Proteomes" id="UP000677218"/>
    </source>
</evidence>
<feature type="signal peptide" evidence="1">
    <location>
        <begin position="1"/>
        <end position="23"/>
    </location>
</feature>
<reference evidence="2" key="1">
    <citation type="submission" date="2020-08" db="EMBL/GenBank/DDBJ databases">
        <title>Taxonomic study for Lactobacillus species isolated from hardwood bark.</title>
        <authorList>
            <person name="Tohno M."/>
            <person name="Tanizawa Y."/>
        </authorList>
    </citation>
    <scope>NUCLEOTIDE SEQUENCE</scope>
    <source>
        <strain evidence="2">B40</strain>
    </source>
</reference>
<evidence type="ECO:0008006" key="4">
    <source>
        <dbReference type="Google" id="ProtNLM"/>
    </source>
</evidence>